<comment type="function">
    <text evidence="8">Catalyzes the conversion of 2 pyruvate molecules into acetolactate in the first common step of the biosynthetic pathway of the branched-amino acids such as leucine, isoleucine, and valine.</text>
</comment>
<dbReference type="InterPro" id="IPR039557">
    <property type="entry name" value="AHAS_ACT"/>
</dbReference>
<dbReference type="InterPro" id="IPR019455">
    <property type="entry name" value="Acetolactate_synth_ssu_C"/>
</dbReference>
<dbReference type="NCBIfam" id="TIGR00119">
    <property type="entry name" value="acolac_sm"/>
    <property type="match status" value="1"/>
</dbReference>
<comment type="similarity">
    <text evidence="3 8">Belongs to the acetolactate synthase small subunit family.</text>
</comment>
<evidence type="ECO:0000256" key="4">
    <source>
        <dbReference type="ARBA" id="ARBA00011744"/>
    </source>
</evidence>
<dbReference type="UniPathway" id="UPA00047">
    <property type="reaction ID" value="UER00055"/>
</dbReference>
<keyword evidence="8" id="KW-0808">Transferase</keyword>
<comment type="subunit">
    <text evidence="4 8">Dimer of large and small chains.</text>
</comment>
<dbReference type="SUPFAM" id="SSF55021">
    <property type="entry name" value="ACT-like"/>
    <property type="match status" value="2"/>
</dbReference>
<dbReference type="PANTHER" id="PTHR30239:SF0">
    <property type="entry name" value="ACETOLACTATE SYNTHASE SMALL SUBUNIT 1, CHLOROPLASTIC"/>
    <property type="match status" value="1"/>
</dbReference>
<dbReference type="GO" id="GO:0009099">
    <property type="term" value="P:L-valine biosynthetic process"/>
    <property type="evidence" value="ECO:0007669"/>
    <property type="project" value="UniProtKB-UniRule"/>
</dbReference>
<dbReference type="GO" id="GO:0009097">
    <property type="term" value="P:isoleucine biosynthetic process"/>
    <property type="evidence" value="ECO:0007669"/>
    <property type="project" value="UniProtKB-UniRule"/>
</dbReference>
<feature type="domain" description="ACT" evidence="9">
    <location>
        <begin position="5"/>
        <end position="79"/>
    </location>
</feature>
<dbReference type="FunFam" id="3.30.70.260:FF:000001">
    <property type="entry name" value="Acetolactate synthase, small subunit"/>
    <property type="match status" value="1"/>
</dbReference>
<evidence type="ECO:0000259" key="9">
    <source>
        <dbReference type="PROSITE" id="PS51671"/>
    </source>
</evidence>
<dbReference type="Gene3D" id="3.30.70.1150">
    <property type="entry name" value="ACT-like. Chain A, domain 2"/>
    <property type="match status" value="1"/>
</dbReference>
<dbReference type="AlphaFoldDB" id="A0A1M6MHT6"/>
<dbReference type="UniPathway" id="UPA00049">
    <property type="reaction ID" value="UER00059"/>
</dbReference>
<evidence type="ECO:0000256" key="1">
    <source>
        <dbReference type="ARBA" id="ARBA00004974"/>
    </source>
</evidence>
<dbReference type="NCBIfam" id="NF008864">
    <property type="entry name" value="PRK11895.1"/>
    <property type="match status" value="1"/>
</dbReference>
<dbReference type="Pfam" id="PF10369">
    <property type="entry name" value="ALS_ss_C"/>
    <property type="match status" value="1"/>
</dbReference>
<gene>
    <name evidence="10" type="ORF">SAMN02745136_01016</name>
</gene>
<keyword evidence="6 8" id="KW-0100">Branched-chain amino acid biosynthesis</keyword>
<evidence type="ECO:0000256" key="8">
    <source>
        <dbReference type="RuleBase" id="RU368092"/>
    </source>
</evidence>
<sequence length="168" mass="18625">MKKMVLSILVDNTAGVLSRVSGLFSRRGYNIDSLTVGVTQDPLYSRMTVVVNGDDQILEQIRKQLLKLEDVREVRELLPEESVCRELILVKVLAAVEERQAVIAVADIFRAKIVDVAMESLMIELTGNQAKIDAFIKLLEGFTIKEMVRTGITGLARGSGDIADYLDD</sequence>
<dbReference type="FunFam" id="3.30.70.1150:FF:000001">
    <property type="entry name" value="Acetolactate synthase small subunit"/>
    <property type="match status" value="1"/>
</dbReference>
<dbReference type="STRING" id="1121322.SAMN02745136_01016"/>
<keyword evidence="5 8" id="KW-0028">Amino-acid biosynthesis</keyword>
<evidence type="ECO:0000313" key="11">
    <source>
        <dbReference type="Proteomes" id="UP000184386"/>
    </source>
</evidence>
<dbReference type="InterPro" id="IPR027271">
    <property type="entry name" value="Acetolactate_synth/TF_NikR_C"/>
</dbReference>
<proteinExistence type="inferred from homology"/>
<dbReference type="InterPro" id="IPR002912">
    <property type="entry name" value="ACT_dom"/>
</dbReference>
<comment type="pathway">
    <text evidence="2 8">Amino-acid biosynthesis; L-valine biosynthesis; L-valine from pyruvate: step 1/4.</text>
</comment>
<evidence type="ECO:0000256" key="2">
    <source>
        <dbReference type="ARBA" id="ARBA00005025"/>
    </source>
</evidence>
<dbReference type="CDD" id="cd04878">
    <property type="entry name" value="ACT_AHAS"/>
    <property type="match status" value="1"/>
</dbReference>
<reference evidence="10 11" key="1">
    <citation type="submission" date="2016-11" db="EMBL/GenBank/DDBJ databases">
        <authorList>
            <person name="Jaros S."/>
            <person name="Januszkiewicz K."/>
            <person name="Wedrychowicz H."/>
        </authorList>
    </citation>
    <scope>NUCLEOTIDE SEQUENCE [LARGE SCALE GENOMIC DNA]</scope>
    <source>
        <strain evidence="10 11">DSM 15929</strain>
    </source>
</reference>
<dbReference type="InterPro" id="IPR004789">
    <property type="entry name" value="Acetalactate_synth_ssu"/>
</dbReference>
<organism evidence="10 11">
    <name type="scientific">Anaerocolumna jejuensis DSM 15929</name>
    <dbReference type="NCBI Taxonomy" id="1121322"/>
    <lineage>
        <taxon>Bacteria</taxon>
        <taxon>Bacillati</taxon>
        <taxon>Bacillota</taxon>
        <taxon>Clostridia</taxon>
        <taxon>Lachnospirales</taxon>
        <taxon>Lachnospiraceae</taxon>
        <taxon>Anaerocolumna</taxon>
    </lineage>
</organism>
<dbReference type="PANTHER" id="PTHR30239">
    <property type="entry name" value="ACETOLACTATE SYNTHASE SMALL SUBUNIT"/>
    <property type="match status" value="1"/>
</dbReference>
<dbReference type="EMBL" id="FRAC01000007">
    <property type="protein sequence ID" value="SHJ83035.1"/>
    <property type="molecule type" value="Genomic_DNA"/>
</dbReference>
<comment type="catalytic activity">
    <reaction evidence="7 8">
        <text>2 pyruvate + H(+) = (2S)-2-acetolactate + CO2</text>
        <dbReference type="Rhea" id="RHEA:25249"/>
        <dbReference type="ChEBI" id="CHEBI:15361"/>
        <dbReference type="ChEBI" id="CHEBI:15378"/>
        <dbReference type="ChEBI" id="CHEBI:16526"/>
        <dbReference type="ChEBI" id="CHEBI:58476"/>
        <dbReference type="EC" id="2.2.1.6"/>
    </reaction>
</comment>
<dbReference type="EC" id="2.2.1.6" evidence="8"/>
<dbReference type="InterPro" id="IPR045865">
    <property type="entry name" value="ACT-like_dom_sf"/>
</dbReference>
<dbReference type="Proteomes" id="UP000184386">
    <property type="component" value="Unassembled WGS sequence"/>
</dbReference>
<accession>A0A1M6MHT6</accession>
<dbReference type="GO" id="GO:0003984">
    <property type="term" value="F:acetolactate synthase activity"/>
    <property type="evidence" value="ECO:0007669"/>
    <property type="project" value="UniProtKB-UniRule"/>
</dbReference>
<dbReference type="Gene3D" id="3.30.70.260">
    <property type="match status" value="1"/>
</dbReference>
<dbReference type="RefSeq" id="WP_073273527.1">
    <property type="nucleotide sequence ID" value="NZ_FRAC01000007.1"/>
</dbReference>
<evidence type="ECO:0000313" key="10">
    <source>
        <dbReference type="EMBL" id="SHJ83035.1"/>
    </source>
</evidence>
<dbReference type="Pfam" id="PF22629">
    <property type="entry name" value="ACT_AHAS_ss"/>
    <property type="match status" value="1"/>
</dbReference>
<dbReference type="OrthoDB" id="9787365at2"/>
<keyword evidence="11" id="KW-1185">Reference proteome</keyword>
<evidence type="ECO:0000256" key="5">
    <source>
        <dbReference type="ARBA" id="ARBA00022605"/>
    </source>
</evidence>
<dbReference type="GO" id="GO:1990610">
    <property type="term" value="F:acetolactate synthase regulator activity"/>
    <property type="evidence" value="ECO:0007669"/>
    <property type="project" value="UniProtKB-UniRule"/>
</dbReference>
<dbReference type="GO" id="GO:0005829">
    <property type="term" value="C:cytosol"/>
    <property type="evidence" value="ECO:0007669"/>
    <property type="project" value="TreeGrafter"/>
</dbReference>
<dbReference type="PROSITE" id="PS51671">
    <property type="entry name" value="ACT"/>
    <property type="match status" value="1"/>
</dbReference>
<evidence type="ECO:0000256" key="3">
    <source>
        <dbReference type="ARBA" id="ARBA00006341"/>
    </source>
</evidence>
<name>A0A1M6MHT6_9FIRM</name>
<evidence type="ECO:0000256" key="6">
    <source>
        <dbReference type="ARBA" id="ARBA00023304"/>
    </source>
</evidence>
<comment type="pathway">
    <text evidence="1 8">Amino-acid biosynthesis; L-isoleucine biosynthesis; L-isoleucine from 2-oxobutanoate: step 1/4.</text>
</comment>
<evidence type="ECO:0000256" key="7">
    <source>
        <dbReference type="ARBA" id="ARBA00048670"/>
    </source>
</evidence>
<dbReference type="InterPro" id="IPR054480">
    <property type="entry name" value="AHAS_small-like_ACT"/>
</dbReference>
<protein>
    <recommendedName>
        <fullName evidence="8">Acetolactate synthase small subunit</fullName>
        <shortName evidence="8">AHAS</shortName>
        <shortName evidence="8">ALS</shortName>
        <ecNumber evidence="8">2.2.1.6</ecNumber>
    </recommendedName>
    <alternativeName>
        <fullName evidence="8">Acetohydroxy-acid synthase small subunit</fullName>
    </alternativeName>
</protein>